<reference evidence="3 4" key="1">
    <citation type="submission" date="2017-06" db="EMBL/GenBank/DDBJ databases">
        <authorList>
            <person name="Kim H.J."/>
            <person name="Triplett B.A."/>
        </authorList>
    </citation>
    <scope>NUCLEOTIDE SEQUENCE [LARGE SCALE GENOMIC DNA]</scope>
    <source>
        <strain evidence="3 4">CGMCC 4.1858</strain>
    </source>
</reference>
<feature type="compositionally biased region" description="Low complexity" evidence="1">
    <location>
        <begin position="70"/>
        <end position="90"/>
    </location>
</feature>
<name>A0A239BXM6_9ACTN</name>
<organism evidence="3 4">
    <name type="scientific">Actinacidiphila glaucinigra</name>
    <dbReference type="NCBI Taxonomy" id="235986"/>
    <lineage>
        <taxon>Bacteria</taxon>
        <taxon>Bacillati</taxon>
        <taxon>Actinomycetota</taxon>
        <taxon>Actinomycetes</taxon>
        <taxon>Kitasatosporales</taxon>
        <taxon>Streptomycetaceae</taxon>
        <taxon>Actinacidiphila</taxon>
    </lineage>
</organism>
<keyword evidence="4" id="KW-1185">Reference proteome</keyword>
<feature type="compositionally biased region" description="Pro residues" evidence="1">
    <location>
        <begin position="91"/>
        <end position="107"/>
    </location>
</feature>
<dbReference type="RefSeq" id="WP_089222918.1">
    <property type="nucleotide sequence ID" value="NZ_FZOF01000003.1"/>
</dbReference>
<feature type="compositionally biased region" description="Low complexity" evidence="1">
    <location>
        <begin position="126"/>
        <end position="138"/>
    </location>
</feature>
<sequence length="154" mass="15500">MITPIDGPDEERDPELSALLGPGTVLLGPPPGRFREVRRAAARRRLLRTAAGAGVSLAVAAVVAVPLHLLSSPGQGPAVGPTVPAVSVPPAADPPPSPHPTTSPVPEPSESSGPDRRTGSHDPRRAASTARQSRSVSATPLGGPGADSPAGPRR</sequence>
<evidence type="ECO:0000256" key="2">
    <source>
        <dbReference type="SAM" id="Phobius"/>
    </source>
</evidence>
<dbReference type="Proteomes" id="UP000198280">
    <property type="component" value="Unassembled WGS sequence"/>
</dbReference>
<proteinExistence type="predicted"/>
<evidence type="ECO:0000313" key="3">
    <source>
        <dbReference type="EMBL" id="SNS12168.1"/>
    </source>
</evidence>
<evidence type="ECO:0000256" key="1">
    <source>
        <dbReference type="SAM" id="MobiDB-lite"/>
    </source>
</evidence>
<keyword evidence="2" id="KW-0472">Membrane</keyword>
<keyword evidence="2" id="KW-0812">Transmembrane</keyword>
<evidence type="ECO:0000313" key="4">
    <source>
        <dbReference type="Proteomes" id="UP000198280"/>
    </source>
</evidence>
<feature type="region of interest" description="Disordered" evidence="1">
    <location>
        <begin position="1"/>
        <end position="31"/>
    </location>
</feature>
<feature type="transmembrane region" description="Helical" evidence="2">
    <location>
        <begin position="46"/>
        <end position="69"/>
    </location>
</feature>
<dbReference type="EMBL" id="FZOF01000003">
    <property type="protein sequence ID" value="SNS12168.1"/>
    <property type="molecule type" value="Genomic_DNA"/>
</dbReference>
<feature type="compositionally biased region" description="Basic and acidic residues" evidence="1">
    <location>
        <begin position="113"/>
        <end position="125"/>
    </location>
</feature>
<gene>
    <name evidence="3" type="ORF">SAMN05216252_103230</name>
</gene>
<dbReference type="AlphaFoldDB" id="A0A239BXM6"/>
<accession>A0A239BXM6</accession>
<feature type="region of interest" description="Disordered" evidence="1">
    <location>
        <begin position="70"/>
        <end position="154"/>
    </location>
</feature>
<protein>
    <submittedName>
        <fullName evidence="3">Uncharacterized protein</fullName>
    </submittedName>
</protein>
<keyword evidence="2" id="KW-1133">Transmembrane helix</keyword>